<feature type="region of interest" description="Disordered" evidence="1">
    <location>
        <begin position="49"/>
        <end position="68"/>
    </location>
</feature>
<sequence length="129" mass="14595">MECHSELEEAFGNNVLLYRTVARCVGKFQQGRVSPSDEQLRDDWTYGPELKRQSTGWQPAGSPRREKVNQNPSLVKLMVILTYNVRGVIVCPFVPSVQNNDRTVLQGLTGVTGTTRRTCHRTFIPNSMQ</sequence>
<dbReference type="EMBL" id="BMAO01000804">
    <property type="protein sequence ID" value="GFQ69297.1"/>
    <property type="molecule type" value="Genomic_DNA"/>
</dbReference>
<organism evidence="2 3">
    <name type="scientific">Trichonephila clavata</name>
    <name type="common">Joro spider</name>
    <name type="synonym">Nephila clavata</name>
    <dbReference type="NCBI Taxonomy" id="2740835"/>
    <lineage>
        <taxon>Eukaryota</taxon>
        <taxon>Metazoa</taxon>
        <taxon>Ecdysozoa</taxon>
        <taxon>Arthropoda</taxon>
        <taxon>Chelicerata</taxon>
        <taxon>Arachnida</taxon>
        <taxon>Araneae</taxon>
        <taxon>Araneomorphae</taxon>
        <taxon>Entelegynae</taxon>
        <taxon>Araneoidea</taxon>
        <taxon>Nephilidae</taxon>
        <taxon>Trichonephila</taxon>
    </lineage>
</organism>
<proteinExistence type="predicted"/>
<dbReference type="Proteomes" id="UP000887116">
    <property type="component" value="Unassembled WGS sequence"/>
</dbReference>
<dbReference type="AlphaFoldDB" id="A0A8X6F3U3"/>
<evidence type="ECO:0000256" key="1">
    <source>
        <dbReference type="SAM" id="MobiDB-lite"/>
    </source>
</evidence>
<evidence type="ECO:0000313" key="3">
    <source>
        <dbReference type="Proteomes" id="UP000887116"/>
    </source>
</evidence>
<name>A0A8X6F3U3_TRICU</name>
<accession>A0A8X6F3U3</accession>
<evidence type="ECO:0008006" key="4">
    <source>
        <dbReference type="Google" id="ProtNLM"/>
    </source>
</evidence>
<comment type="caution">
    <text evidence="2">The sequence shown here is derived from an EMBL/GenBank/DDBJ whole genome shotgun (WGS) entry which is preliminary data.</text>
</comment>
<evidence type="ECO:0000313" key="2">
    <source>
        <dbReference type="EMBL" id="GFQ69297.1"/>
    </source>
</evidence>
<protein>
    <recommendedName>
        <fullName evidence="4">Transposase</fullName>
    </recommendedName>
</protein>
<reference evidence="2" key="1">
    <citation type="submission" date="2020-07" db="EMBL/GenBank/DDBJ databases">
        <title>Multicomponent nature underlies the extraordinary mechanical properties of spider dragline silk.</title>
        <authorList>
            <person name="Kono N."/>
            <person name="Nakamura H."/>
            <person name="Mori M."/>
            <person name="Yoshida Y."/>
            <person name="Ohtoshi R."/>
            <person name="Malay A.D."/>
            <person name="Moran D.A.P."/>
            <person name="Tomita M."/>
            <person name="Numata K."/>
            <person name="Arakawa K."/>
        </authorList>
    </citation>
    <scope>NUCLEOTIDE SEQUENCE</scope>
</reference>
<gene>
    <name evidence="2" type="ORF">TNCT_675521</name>
</gene>
<keyword evidence="3" id="KW-1185">Reference proteome</keyword>